<dbReference type="EMBL" id="BSXT01000630">
    <property type="protein sequence ID" value="GMF31380.1"/>
    <property type="molecule type" value="Genomic_DNA"/>
</dbReference>
<organism evidence="1 2">
    <name type="scientific">Phytophthora fragariaefolia</name>
    <dbReference type="NCBI Taxonomy" id="1490495"/>
    <lineage>
        <taxon>Eukaryota</taxon>
        <taxon>Sar</taxon>
        <taxon>Stramenopiles</taxon>
        <taxon>Oomycota</taxon>
        <taxon>Peronosporomycetes</taxon>
        <taxon>Peronosporales</taxon>
        <taxon>Peronosporaceae</taxon>
        <taxon>Phytophthora</taxon>
    </lineage>
</organism>
<evidence type="ECO:0000313" key="2">
    <source>
        <dbReference type="Proteomes" id="UP001165121"/>
    </source>
</evidence>
<reference evidence="1" key="1">
    <citation type="submission" date="2023-04" db="EMBL/GenBank/DDBJ databases">
        <title>Phytophthora fragariaefolia NBRC 109709.</title>
        <authorList>
            <person name="Ichikawa N."/>
            <person name="Sato H."/>
            <person name="Tonouchi N."/>
        </authorList>
    </citation>
    <scope>NUCLEOTIDE SEQUENCE</scope>
    <source>
        <strain evidence="1">NBRC 109709</strain>
    </source>
</reference>
<dbReference type="AlphaFoldDB" id="A0A9W6UDW4"/>
<comment type="caution">
    <text evidence="1">The sequence shown here is derived from an EMBL/GenBank/DDBJ whole genome shotgun (WGS) entry which is preliminary data.</text>
</comment>
<keyword evidence="2" id="KW-1185">Reference proteome</keyword>
<protein>
    <submittedName>
        <fullName evidence="1">Unnamed protein product</fullName>
    </submittedName>
</protein>
<proteinExistence type="predicted"/>
<gene>
    <name evidence="1" type="ORF">Pfra01_000718800</name>
</gene>
<sequence length="173" mass="19005">MKLGFRGILLKIVAHLKDEVPQVIIFNVDLVSSLFSTYCMQSTPSVATTCVLMAAKSLQMCVSLYDIELVIQRMKALKKAGAAMKSLKVQGNCRVSSMDSNTKAQSKASDSRVVSSVLFALVNASTRKMTQTTSSLTRFTRRSQKAYGMLSKVAPMLSEFIEEEFPGPARRGH</sequence>
<accession>A0A9W6UDW4</accession>
<dbReference type="OrthoDB" id="125854at2759"/>
<name>A0A9W6UDW4_9STRA</name>
<dbReference type="Proteomes" id="UP001165121">
    <property type="component" value="Unassembled WGS sequence"/>
</dbReference>
<evidence type="ECO:0000313" key="1">
    <source>
        <dbReference type="EMBL" id="GMF31380.1"/>
    </source>
</evidence>